<dbReference type="GO" id="GO:0042796">
    <property type="term" value="P:snRNA transcription by RNA polymerase III"/>
    <property type="evidence" value="ECO:0007669"/>
    <property type="project" value="TreeGrafter"/>
</dbReference>
<gene>
    <name evidence="1" type="ORF">AGERDE_LOCUS572</name>
</gene>
<dbReference type="Proteomes" id="UP000789831">
    <property type="component" value="Unassembled WGS sequence"/>
</dbReference>
<keyword evidence="2" id="KW-1185">Reference proteome</keyword>
<protein>
    <submittedName>
        <fullName evidence="1">1497_t:CDS:1</fullName>
    </submittedName>
</protein>
<evidence type="ECO:0000313" key="2">
    <source>
        <dbReference type="Proteomes" id="UP000789831"/>
    </source>
</evidence>
<evidence type="ECO:0000313" key="1">
    <source>
        <dbReference type="EMBL" id="CAG8435723.1"/>
    </source>
</evidence>
<organism evidence="1 2">
    <name type="scientific">Ambispora gerdemannii</name>
    <dbReference type="NCBI Taxonomy" id="144530"/>
    <lineage>
        <taxon>Eukaryota</taxon>
        <taxon>Fungi</taxon>
        <taxon>Fungi incertae sedis</taxon>
        <taxon>Mucoromycota</taxon>
        <taxon>Glomeromycotina</taxon>
        <taxon>Glomeromycetes</taxon>
        <taxon>Archaeosporales</taxon>
        <taxon>Ambisporaceae</taxon>
        <taxon>Ambispora</taxon>
    </lineage>
</organism>
<accession>A0A9N8UXT2</accession>
<dbReference type="OrthoDB" id="20127at2759"/>
<dbReference type="PANTHER" id="PTHR15131:SF3">
    <property type="entry name" value="SNRNA-ACTIVATING PROTEIN COMPLEX SUBUNIT 1"/>
    <property type="match status" value="1"/>
</dbReference>
<dbReference type="GO" id="GO:0019185">
    <property type="term" value="C:snRNA-activating protein complex"/>
    <property type="evidence" value="ECO:0007669"/>
    <property type="project" value="TreeGrafter"/>
</dbReference>
<dbReference type="EMBL" id="CAJVPL010000028">
    <property type="protein sequence ID" value="CAG8435723.1"/>
    <property type="molecule type" value="Genomic_DNA"/>
</dbReference>
<sequence length="442" mass="51371">MELSNSGISFINYAKNGGTWQYRKRLQSGNSDFVEGKRKIPNLEKLATYMKKSNQSSELFHPTELVARSDRSPSYSGVARSTTRSNGCHERLLVSAIKEDIDLLLSAYQQQTTYDFTAFKKIWTSLNFEVIHFAAHEKTGREVFMQTLFQLLLDKYNKTRLLETKLGAIYAMYLLYYTQPKKLFDQVIRIRVTLDNWKSLFDLFQYCKKYKIHDFVYIYNKLKTDSAWVFVAVADPCYEYGTRDVAKERKESVNEFQPFPKELSQLREDLDQIRTGSLENPSKLAELQNLSLDYYNKRDVICGTVEEKAVGQKKYFSMLDNKNFDIYRFSMPLKVSNMEFLDGVEERLARSRLRRSQSLAQSFGYWKKQSMAKNNANGRAQLSSPDMNAKVGDNNTLTSYEIRNNLRHREYTQTPTDNAEKAREFSLDFPPAIAKKNSSLSP</sequence>
<dbReference type="GO" id="GO:0043565">
    <property type="term" value="F:sequence-specific DNA binding"/>
    <property type="evidence" value="ECO:0007669"/>
    <property type="project" value="TreeGrafter"/>
</dbReference>
<dbReference type="Pfam" id="PF09808">
    <property type="entry name" value="SNAPC1"/>
    <property type="match status" value="1"/>
</dbReference>
<dbReference type="PANTHER" id="PTHR15131">
    <property type="entry name" value="SMALL NUCLEAR RNA ACTIVATING COMPLEX, POLYPEPTIDE 1"/>
    <property type="match status" value="1"/>
</dbReference>
<dbReference type="AlphaFoldDB" id="A0A9N8UXT2"/>
<comment type="caution">
    <text evidence="1">The sequence shown here is derived from an EMBL/GenBank/DDBJ whole genome shotgun (WGS) entry which is preliminary data.</text>
</comment>
<dbReference type="GO" id="GO:0042795">
    <property type="term" value="P:snRNA transcription by RNA polymerase II"/>
    <property type="evidence" value="ECO:0007669"/>
    <property type="project" value="TreeGrafter"/>
</dbReference>
<name>A0A9N8UXT2_9GLOM</name>
<reference evidence="1" key="1">
    <citation type="submission" date="2021-06" db="EMBL/GenBank/DDBJ databases">
        <authorList>
            <person name="Kallberg Y."/>
            <person name="Tangrot J."/>
            <person name="Rosling A."/>
        </authorList>
    </citation>
    <scope>NUCLEOTIDE SEQUENCE</scope>
    <source>
        <strain evidence="1">MT106</strain>
    </source>
</reference>
<dbReference type="InterPro" id="IPR019188">
    <property type="entry name" value="SNAPC1"/>
</dbReference>
<proteinExistence type="predicted"/>